<organism evidence="3 4">
    <name type="scientific">Sphingomonas aurea</name>
    <dbReference type="NCBI Taxonomy" id="3063994"/>
    <lineage>
        <taxon>Bacteria</taxon>
        <taxon>Pseudomonadati</taxon>
        <taxon>Pseudomonadota</taxon>
        <taxon>Alphaproteobacteria</taxon>
        <taxon>Sphingomonadales</taxon>
        <taxon>Sphingomonadaceae</taxon>
        <taxon>Sphingomonas</taxon>
    </lineage>
</organism>
<evidence type="ECO:0000256" key="1">
    <source>
        <dbReference type="ARBA" id="ARBA00023172"/>
    </source>
</evidence>
<evidence type="ECO:0000259" key="2">
    <source>
        <dbReference type="PROSITE" id="PS51898"/>
    </source>
</evidence>
<keyword evidence="4" id="KW-1185">Reference proteome</keyword>
<proteinExistence type="predicted"/>
<protein>
    <submittedName>
        <fullName evidence="3">Tyrosine-type recombinase/integrase</fullName>
    </submittedName>
</protein>
<dbReference type="Gene3D" id="1.10.443.10">
    <property type="entry name" value="Intergrase catalytic core"/>
    <property type="match status" value="1"/>
</dbReference>
<dbReference type="InterPro" id="IPR002104">
    <property type="entry name" value="Integrase_catalytic"/>
</dbReference>
<dbReference type="EMBL" id="JAUUDS010000001">
    <property type="protein sequence ID" value="MDP1026362.1"/>
    <property type="molecule type" value="Genomic_DNA"/>
</dbReference>
<dbReference type="InterPro" id="IPR013762">
    <property type="entry name" value="Integrase-like_cat_sf"/>
</dbReference>
<dbReference type="Proteomes" id="UP001230685">
    <property type="component" value="Unassembled WGS sequence"/>
</dbReference>
<keyword evidence="1" id="KW-0233">DNA recombination</keyword>
<comment type="caution">
    <text evidence="3">The sequence shown here is derived from an EMBL/GenBank/DDBJ whole genome shotgun (WGS) entry which is preliminary data.</text>
</comment>
<dbReference type="RefSeq" id="WP_305171918.1">
    <property type="nucleotide sequence ID" value="NZ_JAUUDS010000001.1"/>
</dbReference>
<reference evidence="3 4" key="1">
    <citation type="submission" date="2023-07" db="EMBL/GenBank/DDBJ databases">
        <authorList>
            <person name="Kim M.K."/>
        </authorList>
    </citation>
    <scope>NUCLEOTIDE SEQUENCE [LARGE SCALE GENOMIC DNA]</scope>
    <source>
        <strain evidence="3 4">KR1UV-12</strain>
    </source>
</reference>
<evidence type="ECO:0000313" key="3">
    <source>
        <dbReference type="EMBL" id="MDP1026362.1"/>
    </source>
</evidence>
<dbReference type="Pfam" id="PF00589">
    <property type="entry name" value="Phage_integrase"/>
    <property type="match status" value="1"/>
</dbReference>
<feature type="domain" description="Tyr recombinase" evidence="2">
    <location>
        <begin position="175"/>
        <end position="344"/>
    </location>
</feature>
<name>A0ABT9EHQ7_9SPHN</name>
<dbReference type="PROSITE" id="PS51898">
    <property type="entry name" value="TYR_RECOMBINASE"/>
    <property type="match status" value="1"/>
</dbReference>
<evidence type="ECO:0000313" key="4">
    <source>
        <dbReference type="Proteomes" id="UP001230685"/>
    </source>
</evidence>
<accession>A0ABT9EHQ7</accession>
<dbReference type="InterPro" id="IPR011010">
    <property type="entry name" value="DNA_brk_join_enz"/>
</dbReference>
<gene>
    <name evidence="3" type="ORF">Q5H91_03990</name>
</gene>
<dbReference type="SUPFAM" id="SSF56349">
    <property type="entry name" value="DNA breaking-rejoining enzymes"/>
    <property type="match status" value="1"/>
</dbReference>
<sequence length="354" mass="39502">MKTRYPHVTLDPDRHGKVRARFRKNGRKVYMKALPDQPGFEAEYKALMNAQPRVAVLPAVPRSVSDLCARFYLSGDFAGRGNDETRGRRRGLIEAFRAEFGAQLVADFQFEHIEAILIGRTEKRKLDSGRSVGGEVAARNLRKELLRLFAYARKLKWIATNPVEEAERIGRARLTGFHPWTEAEIAQYKARHPLGTRARLALEIMLWTGQRRGDTRLFGPAHIIRGKINFRASKNGADLWLPIAPDLRRAIDAMPHIGLKSFLVTQSGVPFSKDGFGNKVREWCNEAGLPQCTAHGLRKAIARRMAESQVTQLGIKAVGGWKGDSEVTLYTAAAEQESLASVAMGQAIGRFSDS</sequence>